<evidence type="ECO:0000313" key="8">
    <source>
        <dbReference type="EMBL" id="RST88912.1"/>
    </source>
</evidence>
<dbReference type="RefSeq" id="WP_125943589.1">
    <property type="nucleotide sequence ID" value="NZ_PXZH01000004.1"/>
</dbReference>
<dbReference type="InterPro" id="IPR005229">
    <property type="entry name" value="YicC/YloC-like"/>
</dbReference>
<comment type="cofactor">
    <cofactor evidence="1">
        <name>a divalent metal cation</name>
        <dbReference type="ChEBI" id="CHEBI:60240"/>
    </cofactor>
</comment>
<evidence type="ECO:0000259" key="6">
    <source>
        <dbReference type="Pfam" id="PF03755"/>
    </source>
</evidence>
<dbReference type="EMBL" id="PXZH01000004">
    <property type="protein sequence ID" value="RST88912.1"/>
    <property type="molecule type" value="Genomic_DNA"/>
</dbReference>
<reference evidence="8 9" key="1">
    <citation type="submission" date="2018-03" db="EMBL/GenBank/DDBJ databases">
        <authorList>
            <person name="Gulvik C.A."/>
        </authorList>
    </citation>
    <scope>NUCLEOTIDE SEQUENCE [LARGE SCALE GENOMIC DNA]</scope>
    <source>
        <strain evidence="8 9">JCM 31581</strain>
    </source>
</reference>
<proteinExistence type="inferred from homology"/>
<evidence type="ECO:0000256" key="3">
    <source>
        <dbReference type="ARBA" id="ARBA00022759"/>
    </source>
</evidence>
<sequence length="294" mass="34089">MKSMTGFGKSLISTDDYHIELELKTVNNRFLDVQFRMPREYQEYELLLRNELKKQLGRGRVECHIRVHNEGEKNSQLTIQWHLLDQLLTQLDTANQERYQQATLPVKEMMTGLVNHPDFFEIKELEKNDETMKDSLLQALNAALVHLEHSRQIEGDSIQSVLVSYLAEFEGCVAEVSRLSDEIEEDYGERLALKLAELVGDAVDQTRLLTEVALLIEKGDIHEELDRLTIHIEKMQELLQAKTPVGRELDFVIQEMNREVNTTGSKSTNMQIKDRVVQMKTILEKIREQVQNVE</sequence>
<dbReference type="InterPro" id="IPR013527">
    <property type="entry name" value="YicC-like_N"/>
</dbReference>
<dbReference type="GO" id="GO:0016787">
    <property type="term" value="F:hydrolase activity"/>
    <property type="evidence" value="ECO:0007669"/>
    <property type="project" value="UniProtKB-KW"/>
</dbReference>
<dbReference type="Proteomes" id="UP000277864">
    <property type="component" value="Unassembled WGS sequence"/>
</dbReference>
<dbReference type="OrthoDB" id="9771229at2"/>
<name>A0A429Z5D2_9ENTE</name>
<dbReference type="NCBIfam" id="TIGR00255">
    <property type="entry name" value="YicC/YloC family endoribonuclease"/>
    <property type="match status" value="1"/>
</dbReference>
<comment type="caution">
    <text evidence="8">The sequence shown here is derived from an EMBL/GenBank/DDBJ whole genome shotgun (WGS) entry which is preliminary data.</text>
</comment>
<evidence type="ECO:0000256" key="2">
    <source>
        <dbReference type="ARBA" id="ARBA00022722"/>
    </source>
</evidence>
<dbReference type="GO" id="GO:0004521">
    <property type="term" value="F:RNA endonuclease activity"/>
    <property type="evidence" value="ECO:0007669"/>
    <property type="project" value="InterPro"/>
</dbReference>
<organism evidence="8 9">
    <name type="scientific">Vagococcus humatus</name>
    <dbReference type="NCBI Taxonomy" id="1889241"/>
    <lineage>
        <taxon>Bacteria</taxon>
        <taxon>Bacillati</taxon>
        <taxon>Bacillota</taxon>
        <taxon>Bacilli</taxon>
        <taxon>Lactobacillales</taxon>
        <taxon>Enterococcaceae</taxon>
        <taxon>Vagococcus</taxon>
    </lineage>
</organism>
<keyword evidence="3" id="KW-0255">Endonuclease</keyword>
<protein>
    <submittedName>
        <fullName evidence="8">YicC family protein</fullName>
    </submittedName>
</protein>
<gene>
    <name evidence="8" type="ORF">C7P63_07665</name>
</gene>
<evidence type="ECO:0000256" key="1">
    <source>
        <dbReference type="ARBA" id="ARBA00001968"/>
    </source>
</evidence>
<keyword evidence="4" id="KW-0378">Hydrolase</keyword>
<dbReference type="Pfam" id="PF08340">
    <property type="entry name" value="YicC-like_C"/>
    <property type="match status" value="1"/>
</dbReference>
<evidence type="ECO:0000256" key="5">
    <source>
        <dbReference type="ARBA" id="ARBA00035648"/>
    </source>
</evidence>
<evidence type="ECO:0000259" key="7">
    <source>
        <dbReference type="Pfam" id="PF08340"/>
    </source>
</evidence>
<dbReference type="InterPro" id="IPR013551">
    <property type="entry name" value="YicC-like_C"/>
</dbReference>
<keyword evidence="9" id="KW-1185">Reference proteome</keyword>
<keyword evidence="2" id="KW-0540">Nuclease</keyword>
<dbReference type="Pfam" id="PF03755">
    <property type="entry name" value="YicC-like_N"/>
    <property type="match status" value="1"/>
</dbReference>
<feature type="domain" description="Endoribonuclease YicC-like C-terminal" evidence="7">
    <location>
        <begin position="177"/>
        <end position="294"/>
    </location>
</feature>
<comment type="similarity">
    <text evidence="5">Belongs to the YicC/YloC family.</text>
</comment>
<dbReference type="AlphaFoldDB" id="A0A429Z5D2"/>
<dbReference type="PANTHER" id="PTHR30636:SF3">
    <property type="entry name" value="UPF0701 PROTEIN YICC"/>
    <property type="match status" value="1"/>
</dbReference>
<accession>A0A429Z5D2</accession>
<dbReference type="PANTHER" id="PTHR30636">
    <property type="entry name" value="UPF0701 PROTEIN YICC"/>
    <property type="match status" value="1"/>
</dbReference>
<evidence type="ECO:0000313" key="9">
    <source>
        <dbReference type="Proteomes" id="UP000277864"/>
    </source>
</evidence>
<evidence type="ECO:0000256" key="4">
    <source>
        <dbReference type="ARBA" id="ARBA00022801"/>
    </source>
</evidence>
<feature type="domain" description="Endoribonuclease YicC-like N-terminal" evidence="6">
    <location>
        <begin position="1"/>
        <end position="159"/>
    </location>
</feature>